<comment type="caution">
    <text evidence="8">The sequence shown here is derived from an EMBL/GenBank/DDBJ whole genome shotgun (WGS) entry which is preliminary data.</text>
</comment>
<dbReference type="PANTHER" id="PTHR32322:SF18">
    <property type="entry name" value="S-ADENOSYLMETHIONINE_S-ADENOSYLHOMOCYSTEINE TRANSPORTER"/>
    <property type="match status" value="1"/>
</dbReference>
<feature type="domain" description="EamA" evidence="7">
    <location>
        <begin position="151"/>
        <end position="280"/>
    </location>
</feature>
<keyword evidence="4 6" id="KW-1133">Transmembrane helix</keyword>
<protein>
    <submittedName>
        <fullName evidence="8">DMT family transporter</fullName>
    </submittedName>
</protein>
<keyword evidence="2" id="KW-1003">Cell membrane</keyword>
<keyword evidence="9" id="KW-1185">Reference proteome</keyword>
<feature type="transmembrane region" description="Helical" evidence="6">
    <location>
        <begin position="181"/>
        <end position="200"/>
    </location>
</feature>
<feature type="transmembrane region" description="Helical" evidence="6">
    <location>
        <begin position="212"/>
        <end position="230"/>
    </location>
</feature>
<dbReference type="AlphaFoldDB" id="A0A851I0H0"/>
<evidence type="ECO:0000256" key="5">
    <source>
        <dbReference type="ARBA" id="ARBA00023136"/>
    </source>
</evidence>
<dbReference type="InterPro" id="IPR037185">
    <property type="entry name" value="EmrE-like"/>
</dbReference>
<feature type="transmembrane region" description="Helical" evidence="6">
    <location>
        <begin position="120"/>
        <end position="141"/>
    </location>
</feature>
<accession>A0A851I0H0</accession>
<name>A0A851I0H0_9GAMM</name>
<proteinExistence type="predicted"/>
<sequence>MYYAFPLLAVIFWAGNTVVNKLTVGVIYPAEIGFYRWLFAAVLLTPVLLRPTLRSWPVIKANAGKIFVLGVLGMAIYQSLAYFAAPKTTATNMGIVLALMPVMSLVLAIAALGHRLTVGAVVGSIVSFLGVLIVITSGNLTSLTQQGINGGDAMMLVAVAAYAIYSTLLKKWQIPLPAMELLYVQVLVAVVVLFPLFAVSPQAGLNSDNLPLVLFACGFASIGAPLAWMTGIKHLGPSRTSVFFNLVPILTAIIASVMLSEALGLHHLVGGGLTLLGVLMSEWWTRPFRTKTRAQVSS</sequence>
<gene>
    <name evidence="8" type="ORF">HLV39_14100</name>
</gene>
<feature type="transmembrane region" description="Helical" evidence="6">
    <location>
        <begin position="242"/>
        <end position="259"/>
    </location>
</feature>
<dbReference type="SUPFAM" id="SSF103481">
    <property type="entry name" value="Multidrug resistance efflux transporter EmrE"/>
    <property type="match status" value="2"/>
</dbReference>
<dbReference type="PANTHER" id="PTHR32322">
    <property type="entry name" value="INNER MEMBRANE TRANSPORTER"/>
    <property type="match status" value="1"/>
</dbReference>
<organism evidence="8 9">
    <name type="scientific">Marinobacter adhaerens</name>
    <dbReference type="NCBI Taxonomy" id="1033846"/>
    <lineage>
        <taxon>Bacteria</taxon>
        <taxon>Pseudomonadati</taxon>
        <taxon>Pseudomonadota</taxon>
        <taxon>Gammaproteobacteria</taxon>
        <taxon>Pseudomonadales</taxon>
        <taxon>Marinobacteraceae</taxon>
        <taxon>Marinobacter</taxon>
    </lineage>
</organism>
<dbReference type="Pfam" id="PF00892">
    <property type="entry name" value="EamA"/>
    <property type="match status" value="2"/>
</dbReference>
<feature type="transmembrane region" description="Helical" evidence="6">
    <location>
        <begin position="34"/>
        <end position="53"/>
    </location>
</feature>
<evidence type="ECO:0000256" key="1">
    <source>
        <dbReference type="ARBA" id="ARBA00004651"/>
    </source>
</evidence>
<evidence type="ECO:0000256" key="4">
    <source>
        <dbReference type="ARBA" id="ARBA00022989"/>
    </source>
</evidence>
<feature type="transmembrane region" description="Helical" evidence="6">
    <location>
        <begin position="65"/>
        <end position="85"/>
    </location>
</feature>
<feature type="transmembrane region" description="Helical" evidence="6">
    <location>
        <begin position="7"/>
        <end position="28"/>
    </location>
</feature>
<dbReference type="InterPro" id="IPR000620">
    <property type="entry name" value="EamA_dom"/>
</dbReference>
<evidence type="ECO:0000256" key="2">
    <source>
        <dbReference type="ARBA" id="ARBA00022475"/>
    </source>
</evidence>
<evidence type="ECO:0000256" key="6">
    <source>
        <dbReference type="SAM" id="Phobius"/>
    </source>
</evidence>
<keyword evidence="3 6" id="KW-0812">Transmembrane</keyword>
<feature type="transmembrane region" description="Helical" evidence="6">
    <location>
        <begin position="91"/>
        <end position="113"/>
    </location>
</feature>
<feature type="domain" description="EamA" evidence="7">
    <location>
        <begin position="5"/>
        <end position="135"/>
    </location>
</feature>
<evidence type="ECO:0000313" key="9">
    <source>
        <dbReference type="Proteomes" id="UP000536442"/>
    </source>
</evidence>
<dbReference type="InterPro" id="IPR050638">
    <property type="entry name" value="AA-Vitamin_Transporters"/>
</dbReference>
<keyword evidence="5 6" id="KW-0472">Membrane</keyword>
<reference evidence="8 9" key="1">
    <citation type="submission" date="2020-03" db="EMBL/GenBank/DDBJ databases">
        <title>Metagenomic, metatranscriptomic, and metabolomic analyses revealed the key microbes and metabolic features during the fermentation of ganjang, Korean traditional soy sauce.</title>
        <authorList>
            <person name="Chun B.H."/>
            <person name="Jeon C.O."/>
        </authorList>
    </citation>
    <scope>NUCLEOTIDE SEQUENCE [LARGE SCALE GENOMIC DNA]</scope>
    <source>
        <strain evidence="8 9">KG14</strain>
    </source>
</reference>
<comment type="subcellular location">
    <subcellularLocation>
        <location evidence="1">Cell membrane</location>
        <topology evidence="1">Multi-pass membrane protein</topology>
    </subcellularLocation>
</comment>
<evidence type="ECO:0000259" key="7">
    <source>
        <dbReference type="Pfam" id="PF00892"/>
    </source>
</evidence>
<evidence type="ECO:0000256" key="3">
    <source>
        <dbReference type="ARBA" id="ARBA00022692"/>
    </source>
</evidence>
<dbReference type="GO" id="GO:0005886">
    <property type="term" value="C:plasma membrane"/>
    <property type="evidence" value="ECO:0007669"/>
    <property type="project" value="UniProtKB-SubCell"/>
</dbReference>
<feature type="transmembrane region" description="Helical" evidence="6">
    <location>
        <begin position="265"/>
        <end position="284"/>
    </location>
</feature>
<evidence type="ECO:0000313" key="8">
    <source>
        <dbReference type="EMBL" id="NWN92625.1"/>
    </source>
</evidence>
<dbReference type="EMBL" id="JABEVQ010000007">
    <property type="protein sequence ID" value="NWN92625.1"/>
    <property type="molecule type" value="Genomic_DNA"/>
</dbReference>
<dbReference type="Proteomes" id="UP000536442">
    <property type="component" value="Unassembled WGS sequence"/>
</dbReference>
<feature type="transmembrane region" description="Helical" evidence="6">
    <location>
        <begin position="153"/>
        <end position="169"/>
    </location>
</feature>